<dbReference type="AlphaFoldDB" id="A0A356LGL9"/>
<dbReference type="EMBL" id="DOEK01000028">
    <property type="protein sequence ID" value="HBP29979.1"/>
    <property type="molecule type" value="Genomic_DNA"/>
</dbReference>
<dbReference type="SMART" id="SM01150">
    <property type="entry name" value="DUF1338"/>
    <property type="match status" value="1"/>
</dbReference>
<reference evidence="9 10" key="1">
    <citation type="journal article" date="2018" name="Nat. Biotechnol.">
        <title>A standardized bacterial taxonomy based on genome phylogeny substantially revises the tree of life.</title>
        <authorList>
            <person name="Parks D.H."/>
            <person name="Chuvochina M."/>
            <person name="Waite D.W."/>
            <person name="Rinke C."/>
            <person name="Skarshewski A."/>
            <person name="Chaumeil P.A."/>
            <person name="Hugenholtz P."/>
        </authorList>
    </citation>
    <scope>NUCLEOTIDE SEQUENCE [LARGE SCALE GENOMIC DNA]</scope>
    <source>
        <strain evidence="9">UBA10707</strain>
    </source>
</reference>
<evidence type="ECO:0000256" key="8">
    <source>
        <dbReference type="ARBA" id="ARBA00035045"/>
    </source>
</evidence>
<sequence>MENNHFVSTDEIRTRFSTAMSNMYGQEVPLYRDLLELVADVNAQTLQENPQLQAQLNESGEIQRLNLERHGAIRLGTAAELSGIRRVFAVMGLQPVGYYDLSVAGVPVHATAFRPVDDASLAANPFRVFTSLLRPELIDDEALRTKAAAILEKRSIFSARVLELAEKFETEGGLNSEQADEFVIQATDIFRWHNEATVSVETYNQLLDAHRLIADVVCFKGPHINHLTPRTLDIDAAQKEMLNRNIPAKESIEGPPTRRHPILLRQTSFKALEENVTFDSGTEKVVGAHTARFGEIEQRGLALTPKGRALYDQLLLRARESGEQADGTYAERLASVFTEFPDDLATIRKSGLGYFRYNLTQQGRVANGKQIANADDIDALIDAGLVHAEPIIYEDFLPVSAAGIFQSNLGGDDQKSYQASAARAAFEEALGAKVNDEFALYEAAQQRSLDQLAGQLKK</sequence>
<evidence type="ECO:0000313" key="10">
    <source>
        <dbReference type="Proteomes" id="UP000264036"/>
    </source>
</evidence>
<evidence type="ECO:0000256" key="4">
    <source>
        <dbReference type="ARBA" id="ARBA00023004"/>
    </source>
</evidence>
<dbReference type="EC" id="1.13.11.93" evidence="6"/>
<dbReference type="InterPro" id="IPR009770">
    <property type="entry name" value="HGLS"/>
</dbReference>
<evidence type="ECO:0000313" key="9">
    <source>
        <dbReference type="EMBL" id="HBP29979.1"/>
    </source>
</evidence>
<proteinExistence type="inferred from homology"/>
<dbReference type="InterPro" id="IPR047869">
    <property type="entry name" value="YdcJ_bac-like"/>
</dbReference>
<gene>
    <name evidence="9" type="ORF">DD666_11250</name>
</gene>
<comment type="similarity">
    <text evidence="5">Belongs to the 2-oxoadipate dioxygenase/decarboxylase family.</text>
</comment>
<comment type="caution">
    <text evidence="9">The sequence shown here is derived from an EMBL/GenBank/DDBJ whole genome shotgun (WGS) entry which is preliminary data.</text>
</comment>
<evidence type="ECO:0000256" key="6">
    <source>
        <dbReference type="ARBA" id="ARBA00035023"/>
    </source>
</evidence>
<dbReference type="GO" id="GO:0051213">
    <property type="term" value="F:dioxygenase activity"/>
    <property type="evidence" value="ECO:0007669"/>
    <property type="project" value="UniProtKB-KW"/>
</dbReference>
<keyword evidence="4" id="KW-0408">Iron</keyword>
<keyword evidence="2" id="KW-0223">Dioxygenase</keyword>
<evidence type="ECO:0000256" key="7">
    <source>
        <dbReference type="ARBA" id="ARBA00035034"/>
    </source>
</evidence>
<comment type="cofactor">
    <cofactor evidence="1">
        <name>Fe(2+)</name>
        <dbReference type="ChEBI" id="CHEBI:29033"/>
    </cofactor>
</comment>
<organism evidence="9 10">
    <name type="scientific">Advenella kashmirensis</name>
    <dbReference type="NCBI Taxonomy" id="310575"/>
    <lineage>
        <taxon>Bacteria</taxon>
        <taxon>Pseudomonadati</taxon>
        <taxon>Pseudomonadota</taxon>
        <taxon>Betaproteobacteria</taxon>
        <taxon>Burkholderiales</taxon>
        <taxon>Alcaligenaceae</taxon>
    </lineage>
</organism>
<dbReference type="CDD" id="cd16348">
    <property type="entry name" value="VOC_YdcJ_like"/>
    <property type="match status" value="1"/>
</dbReference>
<protein>
    <recommendedName>
        <fullName evidence="7">2-oxoadipate dioxygenase/decarboxylase</fullName>
        <ecNumber evidence="6">1.13.11.93</ecNumber>
    </recommendedName>
    <alternativeName>
        <fullName evidence="8">2-hydroxyglutarate synthase</fullName>
    </alternativeName>
</protein>
<dbReference type="Pfam" id="PF07063">
    <property type="entry name" value="HGLS"/>
    <property type="match status" value="1"/>
</dbReference>
<name>A0A356LGL9_9BURK</name>
<evidence type="ECO:0000256" key="1">
    <source>
        <dbReference type="ARBA" id="ARBA00001954"/>
    </source>
</evidence>
<evidence type="ECO:0000256" key="2">
    <source>
        <dbReference type="ARBA" id="ARBA00022964"/>
    </source>
</evidence>
<dbReference type="Proteomes" id="UP000264036">
    <property type="component" value="Unassembled WGS sequence"/>
</dbReference>
<evidence type="ECO:0000256" key="3">
    <source>
        <dbReference type="ARBA" id="ARBA00023002"/>
    </source>
</evidence>
<keyword evidence="3" id="KW-0560">Oxidoreductase</keyword>
<accession>A0A356LGL9</accession>
<dbReference type="PANTHER" id="PTHR39479">
    <property type="match status" value="1"/>
</dbReference>
<dbReference type="PANTHER" id="PTHR39479:SF2">
    <property type="entry name" value="2-OXOADIPATE DIOXYGENASE_DECARBOXYLASE"/>
    <property type="match status" value="1"/>
</dbReference>
<dbReference type="Gene3D" id="3.10.180.80">
    <property type="entry name" value="Uncharacterised protein PF07063, DUF1338"/>
    <property type="match status" value="1"/>
</dbReference>
<evidence type="ECO:0000256" key="5">
    <source>
        <dbReference type="ARBA" id="ARBA00035013"/>
    </source>
</evidence>